<dbReference type="InterPro" id="IPR051054">
    <property type="entry name" value="SorC_transcr_regulators"/>
</dbReference>
<evidence type="ECO:0000256" key="4">
    <source>
        <dbReference type="ARBA" id="ARBA00023163"/>
    </source>
</evidence>
<dbReference type="InterPro" id="IPR007324">
    <property type="entry name" value="Sugar-bd_dom_put"/>
</dbReference>
<dbReference type="RefSeq" id="WP_003895061.1">
    <property type="nucleotide sequence ID" value="NZ_CP027541.1"/>
</dbReference>
<dbReference type="PANTHER" id="PTHR34294:SF1">
    <property type="entry name" value="TRANSCRIPTIONAL REGULATOR LSRR"/>
    <property type="match status" value="1"/>
</dbReference>
<protein>
    <submittedName>
        <fullName evidence="6">Transcriptional regulator</fullName>
    </submittedName>
</protein>
<dbReference type="PANTHER" id="PTHR34294">
    <property type="entry name" value="TRANSCRIPTIONAL REGULATOR-RELATED"/>
    <property type="match status" value="1"/>
</dbReference>
<gene>
    <name evidence="6" type="ORF">D806_036120</name>
</gene>
<keyword evidence="3" id="KW-0238">DNA-binding</keyword>
<organism evidence="6 7">
    <name type="scientific">Mycolicibacterium smegmatis (strain MKD8)</name>
    <name type="common">Mycobacterium smegmatis</name>
    <dbReference type="NCBI Taxonomy" id="1214915"/>
    <lineage>
        <taxon>Bacteria</taxon>
        <taxon>Bacillati</taxon>
        <taxon>Actinomycetota</taxon>
        <taxon>Actinomycetes</taxon>
        <taxon>Mycobacteriales</taxon>
        <taxon>Mycobacteriaceae</taxon>
        <taxon>Mycolicibacterium</taxon>
    </lineage>
</organism>
<evidence type="ECO:0000313" key="6">
    <source>
        <dbReference type="EMBL" id="AWT54583.1"/>
    </source>
</evidence>
<sequence>MGPDELFQRAVIARRYYLEGRTRVQIAEEFGISRFKVARMLDEALGSGMVEIKIHNPGSIDVELSTALQRRYGLQHAYAVMTSPDSDPRGTDTVGADDRVASVAKAMAELLQSILRDGDVIGVDCGRTLAHIADHITELPHCDVVQLTGMAGAITHNGVDLVRRISEVSGGQTWPLYAPLVVSDARTAASLASSQQIQDTIAQHAKVTCAIVSVGAWVEGASQVYSSLTTTEVEALEAAGVCAESCALLLDAEGNRLPGLDDRRMGIDEATLREIPTVIAIATGPEKIAATRAVLRSGMVSSLVTDVEIAAAVLDDNANEEGVKRT</sequence>
<dbReference type="SUPFAM" id="SSF100950">
    <property type="entry name" value="NagB/RpiA/CoA transferase-like"/>
    <property type="match status" value="1"/>
</dbReference>
<dbReference type="Proteomes" id="UP000011200">
    <property type="component" value="Chromosome"/>
</dbReference>
<proteinExistence type="inferred from homology"/>
<dbReference type="Gene3D" id="3.40.50.1360">
    <property type="match status" value="1"/>
</dbReference>
<reference evidence="7" key="2">
    <citation type="submission" date="2018-03" db="EMBL/GenBank/DDBJ databases">
        <authorList>
            <person name="Derbyshire K."/>
            <person name="Gray T.A."/>
            <person name="Champion M."/>
        </authorList>
    </citation>
    <scope>NUCLEOTIDE SEQUENCE [LARGE SCALE GENOMIC DNA]</scope>
    <source>
        <strain evidence="7">MKD8</strain>
    </source>
</reference>
<dbReference type="Pfam" id="PF04198">
    <property type="entry name" value="Sugar-bind"/>
    <property type="match status" value="1"/>
</dbReference>
<evidence type="ECO:0000256" key="2">
    <source>
        <dbReference type="ARBA" id="ARBA00023015"/>
    </source>
</evidence>
<keyword evidence="4" id="KW-0804">Transcription</keyword>
<evidence type="ECO:0000256" key="3">
    <source>
        <dbReference type="ARBA" id="ARBA00023125"/>
    </source>
</evidence>
<name>A0A2U9PS75_MYCSE</name>
<accession>A0A2U9PS75</accession>
<dbReference type="AlphaFoldDB" id="A0A2U9PS75"/>
<keyword evidence="2" id="KW-0805">Transcription regulation</keyword>
<dbReference type="InterPro" id="IPR037171">
    <property type="entry name" value="NagB/RpiA_transferase-like"/>
</dbReference>
<comment type="similarity">
    <text evidence="1">Belongs to the SorC transcriptional regulatory family.</text>
</comment>
<evidence type="ECO:0000259" key="5">
    <source>
        <dbReference type="Pfam" id="PF04198"/>
    </source>
</evidence>
<dbReference type="Gene3D" id="1.10.10.10">
    <property type="entry name" value="Winged helix-like DNA-binding domain superfamily/Winged helix DNA-binding domain"/>
    <property type="match status" value="1"/>
</dbReference>
<feature type="domain" description="Sugar-binding" evidence="5">
    <location>
        <begin position="62"/>
        <end position="314"/>
    </location>
</feature>
<evidence type="ECO:0000256" key="1">
    <source>
        <dbReference type="ARBA" id="ARBA00010466"/>
    </source>
</evidence>
<dbReference type="EMBL" id="CP027541">
    <property type="protein sequence ID" value="AWT54583.1"/>
    <property type="molecule type" value="Genomic_DNA"/>
</dbReference>
<dbReference type="GO" id="GO:0030246">
    <property type="term" value="F:carbohydrate binding"/>
    <property type="evidence" value="ECO:0007669"/>
    <property type="project" value="InterPro"/>
</dbReference>
<evidence type="ECO:0000313" key="7">
    <source>
        <dbReference type="Proteomes" id="UP000011200"/>
    </source>
</evidence>
<reference evidence="6 7" key="1">
    <citation type="journal article" date="2013" name="Genome Announc.">
        <title>Draft genome sequence of MKD8, a conjugal recipient Mycobacterium smegmatis strain.</title>
        <authorList>
            <person name="Gray T.A."/>
            <person name="Palumbo M.J."/>
            <person name="Derbyshire K.M."/>
        </authorList>
    </citation>
    <scope>NUCLEOTIDE SEQUENCE [LARGE SCALE GENOMIC DNA]</scope>
    <source>
        <strain evidence="6 7">MKD8</strain>
    </source>
</reference>
<dbReference type="InterPro" id="IPR036388">
    <property type="entry name" value="WH-like_DNA-bd_sf"/>
</dbReference>
<dbReference type="GO" id="GO:0003677">
    <property type="term" value="F:DNA binding"/>
    <property type="evidence" value="ECO:0007669"/>
    <property type="project" value="UniProtKB-KW"/>
</dbReference>